<evidence type="ECO:0000313" key="3">
    <source>
        <dbReference type="Proteomes" id="UP001163828"/>
    </source>
</evidence>
<accession>A0ABQ8Q346</accession>
<evidence type="ECO:0000256" key="1">
    <source>
        <dbReference type="SAM" id="MobiDB-lite"/>
    </source>
</evidence>
<feature type="compositionally biased region" description="Acidic residues" evidence="1">
    <location>
        <begin position="260"/>
        <end position="277"/>
    </location>
</feature>
<organism evidence="2 3">
    <name type="scientific">Lentinula boryana</name>
    <dbReference type="NCBI Taxonomy" id="40481"/>
    <lineage>
        <taxon>Eukaryota</taxon>
        <taxon>Fungi</taxon>
        <taxon>Dikarya</taxon>
        <taxon>Basidiomycota</taxon>
        <taxon>Agaricomycotina</taxon>
        <taxon>Agaricomycetes</taxon>
        <taxon>Agaricomycetidae</taxon>
        <taxon>Agaricales</taxon>
        <taxon>Marasmiineae</taxon>
        <taxon>Omphalotaceae</taxon>
        <taxon>Lentinula</taxon>
    </lineage>
</organism>
<sequence length="315" mass="35168">MESIADWGNEAVNAHKIEAAYSQQGGWEGWVQVELTLVVQKHFGGAEATISREQYVYNGTQQRCDILIETNKQNGEHFVNLFEIKCESSGSADKFRTEVNKDCTKIDAGVSKFYPCEWWIVAFGVTRDIGDLKAKGVNLMKYYRDIKTENGSVTIWMENGDLVVPERLQRTGKKRRAPKDAEGSNRPQKKSDRASTSSRHSTTGGNHGKKLKKTGAKLKRRKQVVLSEDEGDDEDADDMGDGDGDDDDDDEVTVTRDWQAGDDEGEEGPDVDIDDGTFDNAWGSDFWGFNDGGDIDQQRDSDELEESDELDSGDE</sequence>
<feature type="compositionally biased region" description="Polar residues" evidence="1">
    <location>
        <begin position="194"/>
        <end position="204"/>
    </location>
</feature>
<dbReference type="EMBL" id="MU790875">
    <property type="protein sequence ID" value="KAJ3992279.1"/>
    <property type="molecule type" value="Genomic_DNA"/>
</dbReference>
<name>A0ABQ8Q346_9AGAR</name>
<keyword evidence="3" id="KW-1185">Reference proteome</keyword>
<gene>
    <name evidence="2" type="ORF">F5050DRAFT_1905436</name>
</gene>
<feature type="region of interest" description="Disordered" evidence="1">
    <location>
        <begin position="168"/>
        <end position="315"/>
    </location>
</feature>
<comment type="caution">
    <text evidence="2">The sequence shown here is derived from an EMBL/GenBank/DDBJ whole genome shotgun (WGS) entry which is preliminary data.</text>
</comment>
<feature type="compositionally biased region" description="Acidic residues" evidence="1">
    <location>
        <begin position="302"/>
        <end position="315"/>
    </location>
</feature>
<feature type="compositionally biased region" description="Acidic residues" evidence="1">
    <location>
        <begin position="227"/>
        <end position="252"/>
    </location>
</feature>
<proteinExistence type="predicted"/>
<evidence type="ECO:0008006" key="4">
    <source>
        <dbReference type="Google" id="ProtNLM"/>
    </source>
</evidence>
<dbReference type="Proteomes" id="UP001163828">
    <property type="component" value="Unassembled WGS sequence"/>
</dbReference>
<feature type="compositionally biased region" description="Basic residues" evidence="1">
    <location>
        <begin position="207"/>
        <end position="223"/>
    </location>
</feature>
<reference evidence="2" key="1">
    <citation type="submission" date="2022-08" db="EMBL/GenBank/DDBJ databases">
        <authorList>
            <consortium name="DOE Joint Genome Institute"/>
            <person name="Min B."/>
            <person name="Riley R."/>
            <person name="Sierra-Patev S."/>
            <person name="Naranjo-Ortiz M."/>
            <person name="Looney B."/>
            <person name="Konkel Z."/>
            <person name="Slot J.C."/>
            <person name="Sakamoto Y."/>
            <person name="Steenwyk J.L."/>
            <person name="Rokas A."/>
            <person name="Carro J."/>
            <person name="Camarero S."/>
            <person name="Ferreira P."/>
            <person name="Molpeceres G."/>
            <person name="Ruiz-Duenas F.J."/>
            <person name="Serrano A."/>
            <person name="Henrissat B."/>
            <person name="Drula E."/>
            <person name="Hughes K.W."/>
            <person name="Mata J.L."/>
            <person name="Ishikawa N.K."/>
            <person name="Vargas-Isla R."/>
            <person name="Ushijima S."/>
            <person name="Smith C.A."/>
            <person name="Ahrendt S."/>
            <person name="Andreopoulos W."/>
            <person name="He G."/>
            <person name="Labutti K."/>
            <person name="Lipzen A."/>
            <person name="Ng V."/>
            <person name="Sandor L."/>
            <person name="Barry K."/>
            <person name="Martinez A.T."/>
            <person name="Xiao Y."/>
            <person name="Gibbons J.G."/>
            <person name="Terashima K."/>
            <person name="Hibbett D.S."/>
            <person name="Grigoriev I.V."/>
        </authorList>
    </citation>
    <scope>NUCLEOTIDE SEQUENCE</scope>
    <source>
        <strain evidence="2">TFB10827</strain>
    </source>
</reference>
<feature type="compositionally biased region" description="Basic and acidic residues" evidence="1">
    <location>
        <begin position="178"/>
        <end position="193"/>
    </location>
</feature>
<evidence type="ECO:0000313" key="2">
    <source>
        <dbReference type="EMBL" id="KAJ3992279.1"/>
    </source>
</evidence>
<protein>
    <recommendedName>
        <fullName evidence="4">Protein NO VEIN C-terminal domain-containing protein</fullName>
    </recommendedName>
</protein>